<dbReference type="EMBL" id="QKYV01000004">
    <property type="protein sequence ID" value="PZW40761.1"/>
    <property type="molecule type" value="Genomic_DNA"/>
</dbReference>
<sequence>MRDPEIARNINKLIKVNEDASEGFLLAVEKTKSEKLIRYLNSQAEERQNFADQLSVKLRAYYPNEKVNDTENISVNLYQNLQELKGNLTDKIILDKYNQAETQSIEEYEKISVLFTDVGHKINELMNHQKVKIEQSLSDVKNMEFKG</sequence>
<protein>
    <submittedName>
        <fullName evidence="2">Uncharacterized protein (TIGR02284 family)</fullName>
    </submittedName>
</protein>
<keyword evidence="3" id="KW-1185">Reference proteome</keyword>
<dbReference type="Pfam" id="PF09537">
    <property type="entry name" value="DUF2383"/>
    <property type="match status" value="1"/>
</dbReference>
<evidence type="ECO:0000313" key="3">
    <source>
        <dbReference type="Proteomes" id="UP000249542"/>
    </source>
</evidence>
<evidence type="ECO:0000313" key="2">
    <source>
        <dbReference type="EMBL" id="PZW40761.1"/>
    </source>
</evidence>
<evidence type="ECO:0000259" key="1">
    <source>
        <dbReference type="Pfam" id="PF09537"/>
    </source>
</evidence>
<dbReference type="InterPro" id="IPR019052">
    <property type="entry name" value="DUF2383"/>
</dbReference>
<accession>A0A2W7I1D9</accession>
<organism evidence="2 3">
    <name type="scientific">Mesonia algae</name>
    <dbReference type="NCBI Taxonomy" id="213248"/>
    <lineage>
        <taxon>Bacteria</taxon>
        <taxon>Pseudomonadati</taxon>
        <taxon>Bacteroidota</taxon>
        <taxon>Flavobacteriia</taxon>
        <taxon>Flavobacteriales</taxon>
        <taxon>Flavobacteriaceae</taxon>
        <taxon>Mesonia</taxon>
    </lineage>
</organism>
<proteinExistence type="predicted"/>
<dbReference type="Gene3D" id="1.20.1260.10">
    <property type="match status" value="1"/>
</dbReference>
<dbReference type="AlphaFoldDB" id="A0A2W7I1D9"/>
<reference evidence="2 3" key="1">
    <citation type="submission" date="2018-06" db="EMBL/GenBank/DDBJ databases">
        <title>Genomic Encyclopedia of Archaeal and Bacterial Type Strains, Phase II (KMG-II): from individual species to whole genera.</title>
        <authorList>
            <person name="Goeker M."/>
        </authorList>
    </citation>
    <scope>NUCLEOTIDE SEQUENCE [LARGE SCALE GENOMIC DNA]</scope>
    <source>
        <strain evidence="2 3">DSM 15361</strain>
    </source>
</reference>
<dbReference type="RefSeq" id="WP_111541115.1">
    <property type="nucleotide sequence ID" value="NZ_QKYV01000004.1"/>
</dbReference>
<gene>
    <name evidence="2" type="ORF">LX95_01829</name>
</gene>
<dbReference type="Proteomes" id="UP000249542">
    <property type="component" value="Unassembled WGS sequence"/>
</dbReference>
<name>A0A2W7I1D9_9FLAO</name>
<comment type="caution">
    <text evidence="2">The sequence shown here is derived from an EMBL/GenBank/DDBJ whole genome shotgun (WGS) entry which is preliminary data.</text>
</comment>
<dbReference type="InterPro" id="IPR012347">
    <property type="entry name" value="Ferritin-like"/>
</dbReference>
<feature type="domain" description="DUF2383" evidence="1">
    <location>
        <begin position="6"/>
        <end position="111"/>
    </location>
</feature>